<evidence type="ECO:0000313" key="1">
    <source>
        <dbReference type="EMBL" id="MPC34891.1"/>
    </source>
</evidence>
<sequence>MKTYTEKKLIKYQSNDPPQWLLRATGRQDGGFSTDPRHRPFVNRSSCVSGNWNIKLIEQCGKLRAGINNRAMVGLKRMNSYRRCWAWREEGLTG</sequence>
<keyword evidence="2" id="KW-1185">Reference proteome</keyword>
<organism evidence="1 2">
    <name type="scientific">Portunus trituberculatus</name>
    <name type="common">Swimming crab</name>
    <name type="synonym">Neptunus trituberculatus</name>
    <dbReference type="NCBI Taxonomy" id="210409"/>
    <lineage>
        <taxon>Eukaryota</taxon>
        <taxon>Metazoa</taxon>
        <taxon>Ecdysozoa</taxon>
        <taxon>Arthropoda</taxon>
        <taxon>Crustacea</taxon>
        <taxon>Multicrustacea</taxon>
        <taxon>Malacostraca</taxon>
        <taxon>Eumalacostraca</taxon>
        <taxon>Eucarida</taxon>
        <taxon>Decapoda</taxon>
        <taxon>Pleocyemata</taxon>
        <taxon>Brachyura</taxon>
        <taxon>Eubrachyura</taxon>
        <taxon>Portunoidea</taxon>
        <taxon>Portunidae</taxon>
        <taxon>Portuninae</taxon>
        <taxon>Portunus</taxon>
    </lineage>
</organism>
<accession>A0A5B7EK94</accession>
<evidence type="ECO:0000313" key="2">
    <source>
        <dbReference type="Proteomes" id="UP000324222"/>
    </source>
</evidence>
<dbReference type="EMBL" id="VSRR010003153">
    <property type="protein sequence ID" value="MPC34891.1"/>
    <property type="molecule type" value="Genomic_DNA"/>
</dbReference>
<protein>
    <submittedName>
        <fullName evidence="1">Uncharacterized protein</fullName>
    </submittedName>
</protein>
<gene>
    <name evidence="1" type="ORF">E2C01_028294</name>
</gene>
<name>A0A5B7EK94_PORTR</name>
<reference evidence="1 2" key="1">
    <citation type="submission" date="2019-05" db="EMBL/GenBank/DDBJ databases">
        <title>Another draft genome of Portunus trituberculatus and its Hox gene families provides insights of decapod evolution.</title>
        <authorList>
            <person name="Jeong J.-H."/>
            <person name="Song I."/>
            <person name="Kim S."/>
            <person name="Choi T."/>
            <person name="Kim D."/>
            <person name="Ryu S."/>
            <person name="Kim W."/>
        </authorList>
    </citation>
    <scope>NUCLEOTIDE SEQUENCE [LARGE SCALE GENOMIC DNA]</scope>
    <source>
        <tissue evidence="1">Muscle</tissue>
    </source>
</reference>
<comment type="caution">
    <text evidence="1">The sequence shown here is derived from an EMBL/GenBank/DDBJ whole genome shotgun (WGS) entry which is preliminary data.</text>
</comment>
<proteinExistence type="predicted"/>
<dbReference type="Proteomes" id="UP000324222">
    <property type="component" value="Unassembled WGS sequence"/>
</dbReference>
<dbReference type="AlphaFoldDB" id="A0A5B7EK94"/>